<dbReference type="Gene3D" id="2.10.109.10">
    <property type="entry name" value="Umud Fragment, subunit A"/>
    <property type="match status" value="1"/>
</dbReference>
<dbReference type="GO" id="GO:0004252">
    <property type="term" value="F:serine-type endopeptidase activity"/>
    <property type="evidence" value="ECO:0007669"/>
    <property type="project" value="UniProtKB-UniRule"/>
</dbReference>
<evidence type="ECO:0000256" key="15">
    <source>
        <dbReference type="SAM" id="MobiDB-lite"/>
    </source>
</evidence>
<dbReference type="OrthoDB" id="9802364at2"/>
<dbReference type="GO" id="GO:0009432">
    <property type="term" value="P:SOS response"/>
    <property type="evidence" value="ECO:0007669"/>
    <property type="project" value="UniProtKB-UniRule"/>
</dbReference>
<dbReference type="GO" id="GO:0006281">
    <property type="term" value="P:DNA repair"/>
    <property type="evidence" value="ECO:0007669"/>
    <property type="project" value="UniProtKB-UniRule"/>
</dbReference>
<keyword evidence="7 13" id="KW-0068">Autocatalytic cleavage</keyword>
<dbReference type="AlphaFoldDB" id="A0A4R4ZKT9"/>
<dbReference type="RefSeq" id="WP_132206592.1">
    <property type="nucleotide sequence ID" value="NZ_SMKY01000610.1"/>
</dbReference>
<dbReference type="PANTHER" id="PTHR33516:SF2">
    <property type="entry name" value="LEXA REPRESSOR-RELATED"/>
    <property type="match status" value="1"/>
</dbReference>
<dbReference type="InterPro" id="IPR036286">
    <property type="entry name" value="LexA/Signal_pep-like_sf"/>
</dbReference>
<feature type="active site" description="For autocatalytic cleavage activity" evidence="13">
    <location>
        <position position="151"/>
    </location>
</feature>
<evidence type="ECO:0000259" key="16">
    <source>
        <dbReference type="Pfam" id="PF00717"/>
    </source>
</evidence>
<evidence type="ECO:0000256" key="3">
    <source>
        <dbReference type="ARBA" id="ARBA00022491"/>
    </source>
</evidence>
<comment type="function">
    <text evidence="13">Represses a number of genes involved in the response to DNA damage (SOS response), including recA and lexA. In the presence of single-stranded DNA, RecA interacts with LexA causing an autocatalytic cleavage which disrupts the DNA-binding part of LexA, leading to derepression of the SOS regulon and eventually DNA repair.</text>
</comment>
<dbReference type="Proteomes" id="UP000295578">
    <property type="component" value="Unassembled WGS sequence"/>
</dbReference>
<sequence>MSKVRELPDGPMDETGLTQRQRMVLEVIRDSVQRRGYPPSMREIGEAVGLTSTSSVSHQLRALQRKGFLRRDPNRPRAVEVRVPGATPVRTDEEAFESSSAQPTPAYVPLVGRIAAGGPILAEEAVEDVFTLPKQLVGEGTHFLLKVTGDSMIEAAIADGDWVVVRQQPVAEQGDIVAAMIDGEATVKTFKRRDDGHIWLMPQNPAYEPIPGDEASVLGRVVAVLRKM</sequence>
<evidence type="ECO:0000256" key="2">
    <source>
        <dbReference type="ARBA" id="ARBA00011738"/>
    </source>
</evidence>
<feature type="region of interest" description="Disordered" evidence="15">
    <location>
        <begin position="1"/>
        <end position="21"/>
    </location>
</feature>
<comment type="catalytic activity">
    <reaction evidence="13">
        <text>Hydrolysis of Ala-|-Gly bond in repressor LexA.</text>
        <dbReference type="EC" id="3.4.21.88"/>
    </reaction>
</comment>
<feature type="domain" description="Peptidase S24/S26A/S26B/S26C" evidence="16">
    <location>
        <begin position="109"/>
        <end position="222"/>
    </location>
</feature>
<dbReference type="InterPro" id="IPR036390">
    <property type="entry name" value="WH_DNA-bd_sf"/>
</dbReference>
<evidence type="ECO:0000256" key="8">
    <source>
        <dbReference type="ARBA" id="ARBA00023015"/>
    </source>
</evidence>
<proteinExistence type="inferred from homology"/>
<dbReference type="SUPFAM" id="SSF51306">
    <property type="entry name" value="LexA/Signal peptidase"/>
    <property type="match status" value="1"/>
</dbReference>
<keyword evidence="6 13" id="KW-0378">Hydrolase</keyword>
<evidence type="ECO:0000256" key="4">
    <source>
        <dbReference type="ARBA" id="ARBA00022705"/>
    </source>
</evidence>
<dbReference type="PRINTS" id="PR00726">
    <property type="entry name" value="LEXASERPTASE"/>
</dbReference>
<evidence type="ECO:0000256" key="10">
    <source>
        <dbReference type="ARBA" id="ARBA00023163"/>
    </source>
</evidence>
<gene>
    <name evidence="13 18" type="primary">lexA</name>
    <name evidence="18" type="ORF">E1293_46865</name>
</gene>
<keyword evidence="19" id="KW-1185">Reference proteome</keyword>
<dbReference type="InterPro" id="IPR036388">
    <property type="entry name" value="WH-like_DNA-bd_sf"/>
</dbReference>
<dbReference type="GO" id="GO:0006508">
    <property type="term" value="P:proteolysis"/>
    <property type="evidence" value="ECO:0007669"/>
    <property type="project" value="InterPro"/>
</dbReference>
<keyword evidence="4 13" id="KW-0235">DNA replication</keyword>
<feature type="DNA-binding region" description="H-T-H motif" evidence="13">
    <location>
        <begin position="41"/>
        <end position="61"/>
    </location>
</feature>
<evidence type="ECO:0000256" key="11">
    <source>
        <dbReference type="ARBA" id="ARBA00023204"/>
    </source>
</evidence>
<dbReference type="Pfam" id="PF00717">
    <property type="entry name" value="Peptidase_S24"/>
    <property type="match status" value="1"/>
</dbReference>
<evidence type="ECO:0000313" key="19">
    <source>
        <dbReference type="Proteomes" id="UP000295578"/>
    </source>
</evidence>
<reference evidence="18 19" key="1">
    <citation type="submission" date="2019-03" db="EMBL/GenBank/DDBJ databases">
        <title>Draft genome sequences of novel Actinobacteria.</title>
        <authorList>
            <person name="Sahin N."/>
            <person name="Ay H."/>
            <person name="Saygin H."/>
        </authorList>
    </citation>
    <scope>NUCLEOTIDE SEQUENCE [LARGE SCALE GENOMIC DNA]</scope>
    <source>
        <strain evidence="18 19">DSM 45941</strain>
    </source>
</reference>
<name>A0A4R4ZKT9_9ACTN</name>
<dbReference type="Pfam" id="PF01726">
    <property type="entry name" value="LexA_DNA_bind"/>
    <property type="match status" value="1"/>
</dbReference>
<dbReference type="FunFam" id="1.10.10.10:FF:000009">
    <property type="entry name" value="LexA repressor"/>
    <property type="match status" value="1"/>
</dbReference>
<dbReference type="InterPro" id="IPR039418">
    <property type="entry name" value="LexA-like"/>
</dbReference>
<evidence type="ECO:0000259" key="17">
    <source>
        <dbReference type="Pfam" id="PF01726"/>
    </source>
</evidence>
<evidence type="ECO:0000256" key="9">
    <source>
        <dbReference type="ARBA" id="ARBA00023125"/>
    </source>
</evidence>
<evidence type="ECO:0000256" key="5">
    <source>
        <dbReference type="ARBA" id="ARBA00022763"/>
    </source>
</evidence>
<feature type="active site" description="For autocatalytic cleavage activity" evidence="13">
    <location>
        <position position="188"/>
    </location>
</feature>
<dbReference type="InterPro" id="IPR006200">
    <property type="entry name" value="LexA"/>
</dbReference>
<dbReference type="NCBIfam" id="TIGR00498">
    <property type="entry name" value="lexA"/>
    <property type="match status" value="1"/>
</dbReference>
<dbReference type="HAMAP" id="MF_00015">
    <property type="entry name" value="LexA"/>
    <property type="match status" value="1"/>
</dbReference>
<organism evidence="18 19">
    <name type="scientific">Actinomadura darangshiensis</name>
    <dbReference type="NCBI Taxonomy" id="705336"/>
    <lineage>
        <taxon>Bacteria</taxon>
        <taxon>Bacillati</taxon>
        <taxon>Actinomycetota</taxon>
        <taxon>Actinomycetes</taxon>
        <taxon>Streptosporangiales</taxon>
        <taxon>Thermomonosporaceae</taxon>
        <taxon>Actinomadura</taxon>
    </lineage>
</organism>
<dbReference type="CDD" id="cd06529">
    <property type="entry name" value="S24_LexA-like"/>
    <property type="match status" value="1"/>
</dbReference>
<dbReference type="SUPFAM" id="SSF46785">
    <property type="entry name" value="Winged helix' DNA-binding domain"/>
    <property type="match status" value="1"/>
</dbReference>
<dbReference type="EMBL" id="SMKY01000610">
    <property type="protein sequence ID" value="TDD58686.1"/>
    <property type="molecule type" value="Genomic_DNA"/>
</dbReference>
<evidence type="ECO:0000256" key="12">
    <source>
        <dbReference type="ARBA" id="ARBA00023236"/>
    </source>
</evidence>
<keyword evidence="3 13" id="KW-0678">Repressor</keyword>
<evidence type="ECO:0000256" key="7">
    <source>
        <dbReference type="ARBA" id="ARBA00022813"/>
    </source>
</evidence>
<dbReference type="GO" id="GO:0003677">
    <property type="term" value="F:DNA binding"/>
    <property type="evidence" value="ECO:0007669"/>
    <property type="project" value="UniProtKB-UniRule"/>
</dbReference>
<keyword evidence="9 13" id="KW-0238">DNA-binding</keyword>
<keyword evidence="12 13" id="KW-0742">SOS response</keyword>
<keyword evidence="8 13" id="KW-0805">Transcription regulation</keyword>
<dbReference type="GO" id="GO:0006260">
    <property type="term" value="P:DNA replication"/>
    <property type="evidence" value="ECO:0007669"/>
    <property type="project" value="UniProtKB-UniRule"/>
</dbReference>
<comment type="similarity">
    <text evidence="1 13 14">Belongs to the peptidase S24 family.</text>
</comment>
<evidence type="ECO:0000256" key="13">
    <source>
        <dbReference type="HAMAP-Rule" id="MF_00015"/>
    </source>
</evidence>
<accession>A0A4R4ZKT9</accession>
<comment type="subunit">
    <text evidence="2 13">Homodimer.</text>
</comment>
<dbReference type="FunFam" id="2.10.109.10:FF:000001">
    <property type="entry name" value="LexA repressor"/>
    <property type="match status" value="1"/>
</dbReference>
<evidence type="ECO:0000256" key="6">
    <source>
        <dbReference type="ARBA" id="ARBA00022801"/>
    </source>
</evidence>
<keyword evidence="11 13" id="KW-0234">DNA repair</keyword>
<evidence type="ECO:0000256" key="1">
    <source>
        <dbReference type="ARBA" id="ARBA00007484"/>
    </source>
</evidence>
<keyword evidence="10 13" id="KW-0804">Transcription</keyword>
<dbReference type="InterPro" id="IPR006197">
    <property type="entry name" value="Peptidase_S24_LexA"/>
</dbReference>
<dbReference type="InterPro" id="IPR015927">
    <property type="entry name" value="Peptidase_S24_S26A/B/C"/>
</dbReference>
<dbReference type="Gene3D" id="1.10.10.10">
    <property type="entry name" value="Winged helix-like DNA-binding domain superfamily/Winged helix DNA-binding domain"/>
    <property type="match status" value="1"/>
</dbReference>
<dbReference type="PANTHER" id="PTHR33516">
    <property type="entry name" value="LEXA REPRESSOR"/>
    <property type="match status" value="1"/>
</dbReference>
<comment type="caution">
    <text evidence="18">The sequence shown here is derived from an EMBL/GenBank/DDBJ whole genome shotgun (WGS) entry which is preliminary data.</text>
</comment>
<dbReference type="EC" id="3.4.21.88" evidence="13"/>
<feature type="site" description="Cleavage; by autolysis" evidence="13">
    <location>
        <begin position="116"/>
        <end position="117"/>
    </location>
</feature>
<keyword evidence="5 13" id="KW-0227">DNA damage</keyword>
<dbReference type="GO" id="GO:0045892">
    <property type="term" value="P:negative regulation of DNA-templated transcription"/>
    <property type="evidence" value="ECO:0007669"/>
    <property type="project" value="UniProtKB-UniRule"/>
</dbReference>
<protein>
    <recommendedName>
        <fullName evidence="13">LexA repressor</fullName>
        <ecNumber evidence="13">3.4.21.88</ecNumber>
    </recommendedName>
</protein>
<dbReference type="InterPro" id="IPR050077">
    <property type="entry name" value="LexA_repressor"/>
</dbReference>
<evidence type="ECO:0000256" key="14">
    <source>
        <dbReference type="RuleBase" id="RU003991"/>
    </source>
</evidence>
<dbReference type="InterPro" id="IPR006199">
    <property type="entry name" value="LexA_DNA-bd_dom"/>
</dbReference>
<evidence type="ECO:0000313" key="18">
    <source>
        <dbReference type="EMBL" id="TDD58686.1"/>
    </source>
</evidence>
<feature type="domain" description="LexA repressor DNA-binding" evidence="17">
    <location>
        <begin position="15"/>
        <end position="78"/>
    </location>
</feature>